<sequence>MSLLTLTKYFEIIEDHRQATKVTYPLFDVLFLTMVAVIGGCEGWEDIEDFGHCHLELLKKYGDFSAGIPVHDTIARIICKVDPEALQQAFISWMQATEQLSQGQVIAIDGKTLRGSYNRDDRQSAIHMVNAFSVANGVVMGQLKTDSKSNEITAIPELLALLDIQGALVTIDAMGTQANIAHTIIDKGADFLLAVKGNQNSLHQLVKETFADQLDYAENITQIEAQHGRKEFREYQTIEAPKELIDAKWPTIQTFGKVITYRIGLVS</sequence>
<dbReference type="InterPro" id="IPR032806">
    <property type="entry name" value="YbfD_N"/>
</dbReference>
<dbReference type="GO" id="GO:0006313">
    <property type="term" value="P:DNA transposition"/>
    <property type="evidence" value="ECO:0007669"/>
    <property type="project" value="InterPro"/>
</dbReference>
<dbReference type="KEGG" id="spsw:Sps_04657"/>
<keyword evidence="4" id="KW-1185">Reference proteome</keyword>
<reference evidence="3 4" key="1">
    <citation type="submission" date="2016-03" db="EMBL/GenBank/DDBJ databases">
        <title>Complete genome sequence of Shewanella psychrophila WP2, a deep sea bacterium isolated from west Pacific sediment.</title>
        <authorList>
            <person name="Xu G."/>
            <person name="Jian H."/>
        </authorList>
    </citation>
    <scope>NUCLEOTIDE SEQUENCE [LARGE SCALE GENOMIC DNA]</scope>
    <source>
        <strain evidence="3 4">WP2</strain>
    </source>
</reference>
<dbReference type="OrthoDB" id="6648013at2"/>
<dbReference type="Proteomes" id="UP000189545">
    <property type="component" value="Chromosome"/>
</dbReference>
<evidence type="ECO:0000259" key="2">
    <source>
        <dbReference type="Pfam" id="PF13808"/>
    </source>
</evidence>
<organism evidence="3 4">
    <name type="scientific">Shewanella psychrophila</name>
    <dbReference type="NCBI Taxonomy" id="225848"/>
    <lineage>
        <taxon>Bacteria</taxon>
        <taxon>Pseudomonadati</taxon>
        <taxon>Pseudomonadota</taxon>
        <taxon>Gammaproteobacteria</taxon>
        <taxon>Alteromonadales</taxon>
        <taxon>Shewanellaceae</taxon>
        <taxon>Shewanella</taxon>
    </lineage>
</organism>
<dbReference type="InterPro" id="IPR047647">
    <property type="entry name" value="ISAs1_transpos"/>
</dbReference>
<dbReference type="EMBL" id="CP014782">
    <property type="protein sequence ID" value="AQS39742.1"/>
    <property type="molecule type" value="Genomic_DNA"/>
</dbReference>
<dbReference type="STRING" id="225848.Sps_04657"/>
<accession>A0A1S6HW93</accession>
<gene>
    <name evidence="3" type="ORF">Sps_04657</name>
</gene>
<evidence type="ECO:0000313" key="3">
    <source>
        <dbReference type="EMBL" id="AQS39742.1"/>
    </source>
</evidence>
<dbReference type="PANTHER" id="PTHR30298:SF0">
    <property type="entry name" value="PROTEIN YBFL-RELATED"/>
    <property type="match status" value="1"/>
</dbReference>
<dbReference type="Pfam" id="PF13808">
    <property type="entry name" value="DDE_Tnp_1_assoc"/>
    <property type="match status" value="1"/>
</dbReference>
<proteinExistence type="predicted"/>
<dbReference type="InterPro" id="IPR051698">
    <property type="entry name" value="Transposase_11-like"/>
</dbReference>
<dbReference type="InterPro" id="IPR002559">
    <property type="entry name" value="Transposase_11"/>
</dbReference>
<feature type="domain" description="Transposase IS4-like" evidence="1">
    <location>
        <begin position="102"/>
        <end position="237"/>
    </location>
</feature>
<dbReference type="GO" id="GO:0004803">
    <property type="term" value="F:transposase activity"/>
    <property type="evidence" value="ECO:0007669"/>
    <property type="project" value="InterPro"/>
</dbReference>
<name>A0A1S6HW93_9GAMM</name>
<dbReference type="AlphaFoldDB" id="A0A1S6HW93"/>
<protein>
    <submittedName>
        <fullName evidence="3">Transposase</fullName>
    </submittedName>
</protein>
<evidence type="ECO:0000259" key="1">
    <source>
        <dbReference type="Pfam" id="PF01609"/>
    </source>
</evidence>
<dbReference type="NCBIfam" id="NF033564">
    <property type="entry name" value="transpos_ISAs1"/>
    <property type="match status" value="1"/>
</dbReference>
<dbReference type="GO" id="GO:0003677">
    <property type="term" value="F:DNA binding"/>
    <property type="evidence" value="ECO:0007669"/>
    <property type="project" value="InterPro"/>
</dbReference>
<evidence type="ECO:0000313" key="4">
    <source>
        <dbReference type="Proteomes" id="UP000189545"/>
    </source>
</evidence>
<dbReference type="PANTHER" id="PTHR30298">
    <property type="entry name" value="H REPEAT-ASSOCIATED PREDICTED TRANSPOSASE"/>
    <property type="match status" value="1"/>
</dbReference>
<dbReference type="RefSeq" id="WP_077754595.1">
    <property type="nucleotide sequence ID" value="NZ_CP014782.1"/>
</dbReference>
<feature type="domain" description="H repeat-associated protein N-terminal" evidence="2">
    <location>
        <begin position="8"/>
        <end position="94"/>
    </location>
</feature>
<dbReference type="Pfam" id="PF01609">
    <property type="entry name" value="DDE_Tnp_1"/>
    <property type="match status" value="1"/>
</dbReference>